<dbReference type="Proteomes" id="UP001497644">
    <property type="component" value="Chromosome 2"/>
</dbReference>
<proteinExistence type="predicted"/>
<evidence type="ECO:0000313" key="2">
    <source>
        <dbReference type="EMBL" id="CAL1680857.1"/>
    </source>
</evidence>
<dbReference type="InterPro" id="IPR047118">
    <property type="entry name" value="Fbxo7"/>
</dbReference>
<feature type="domain" description="F-box" evidence="1">
    <location>
        <begin position="187"/>
        <end position="220"/>
    </location>
</feature>
<protein>
    <recommendedName>
        <fullName evidence="1">F-box domain-containing protein</fullName>
    </recommendedName>
</protein>
<dbReference type="EMBL" id="OZ034825">
    <property type="protein sequence ID" value="CAL1680857.1"/>
    <property type="molecule type" value="Genomic_DNA"/>
</dbReference>
<dbReference type="SUPFAM" id="SSF81383">
    <property type="entry name" value="F-box domain"/>
    <property type="match status" value="1"/>
</dbReference>
<organism evidence="2 3">
    <name type="scientific">Lasius platythorax</name>
    <dbReference type="NCBI Taxonomy" id="488582"/>
    <lineage>
        <taxon>Eukaryota</taxon>
        <taxon>Metazoa</taxon>
        <taxon>Ecdysozoa</taxon>
        <taxon>Arthropoda</taxon>
        <taxon>Hexapoda</taxon>
        <taxon>Insecta</taxon>
        <taxon>Pterygota</taxon>
        <taxon>Neoptera</taxon>
        <taxon>Endopterygota</taxon>
        <taxon>Hymenoptera</taxon>
        <taxon>Apocrita</taxon>
        <taxon>Aculeata</taxon>
        <taxon>Formicoidea</taxon>
        <taxon>Formicidae</taxon>
        <taxon>Formicinae</taxon>
        <taxon>Lasius</taxon>
        <taxon>Lasius</taxon>
    </lineage>
</organism>
<dbReference type="GO" id="GO:1903599">
    <property type="term" value="P:positive regulation of autophagy of mitochondrion"/>
    <property type="evidence" value="ECO:0007669"/>
    <property type="project" value="TreeGrafter"/>
</dbReference>
<keyword evidence="3" id="KW-1185">Reference proteome</keyword>
<evidence type="ECO:0000259" key="1">
    <source>
        <dbReference type="Pfam" id="PF00646"/>
    </source>
</evidence>
<dbReference type="Pfam" id="PF00646">
    <property type="entry name" value="F-box"/>
    <property type="match status" value="1"/>
</dbReference>
<gene>
    <name evidence="2" type="ORF">LPLAT_LOCUS6807</name>
</gene>
<evidence type="ECO:0000313" key="3">
    <source>
        <dbReference type="Proteomes" id="UP001497644"/>
    </source>
</evidence>
<dbReference type="InterPro" id="IPR036047">
    <property type="entry name" value="F-box-like_dom_sf"/>
</dbReference>
<dbReference type="GO" id="GO:0019901">
    <property type="term" value="F:protein kinase binding"/>
    <property type="evidence" value="ECO:0007669"/>
    <property type="project" value="InterPro"/>
</dbReference>
<name>A0AAV2NKW5_9HYME</name>
<dbReference type="AlphaFoldDB" id="A0AAV2NKW5"/>
<reference evidence="2" key="1">
    <citation type="submission" date="2024-04" db="EMBL/GenBank/DDBJ databases">
        <authorList>
            <consortium name="Molecular Ecology Group"/>
        </authorList>
    </citation>
    <scope>NUCLEOTIDE SEQUENCE</scope>
</reference>
<accession>A0AAV2NKW5</accession>
<dbReference type="InterPro" id="IPR001810">
    <property type="entry name" value="F-box_dom"/>
</dbReference>
<sequence>MEKLCSFKRVVDISEPILAEDSTFSMLALSLSAVLEQLDENAIHHDYLVALLFVLLAESGFSISSTSNTSKREQNTRLVRIPTDWKLLETGIYEVHFILRNLENIKSKFIAVPYGDKLILNIFPCIKEKKTYSMTVQTLKYVNPYSNNSLIRYMNLGEISHRFKDKLTTPLRTDILSASGLTGPSLQGLPIELRLEIADMLDLLDLQRLGLCSKEFYEFFLHLLSLK</sequence>
<dbReference type="Gene3D" id="3.40.1000.30">
    <property type="match status" value="1"/>
</dbReference>
<dbReference type="PANTHER" id="PTHR15537:SF2">
    <property type="entry name" value="F-BOX ONLY PROTEIN 7"/>
    <property type="match status" value="1"/>
</dbReference>
<dbReference type="PANTHER" id="PTHR15537">
    <property type="entry name" value="F-BOX ONLY PROTEIN 7"/>
    <property type="match status" value="1"/>
</dbReference>